<name>A0A9D2ZS69_9MICC</name>
<dbReference type="GO" id="GO:0016853">
    <property type="term" value="F:isomerase activity"/>
    <property type="evidence" value="ECO:0007669"/>
    <property type="project" value="UniProtKB-KW"/>
</dbReference>
<comment type="caution">
    <text evidence="1">The sequence shown here is derived from an EMBL/GenBank/DDBJ whole genome shotgun (WGS) entry which is preliminary data.</text>
</comment>
<organism evidence="1 2">
    <name type="scientific">Candidatus Rothia avistercoris</name>
    <dbReference type="NCBI Taxonomy" id="2840479"/>
    <lineage>
        <taxon>Bacteria</taxon>
        <taxon>Bacillati</taxon>
        <taxon>Actinomycetota</taxon>
        <taxon>Actinomycetes</taxon>
        <taxon>Micrococcales</taxon>
        <taxon>Micrococcaceae</taxon>
        <taxon>Rothia</taxon>
    </lineage>
</organism>
<dbReference type="EMBL" id="DWUS01000039">
    <property type="protein sequence ID" value="HJD50527.1"/>
    <property type="molecule type" value="Genomic_DNA"/>
</dbReference>
<dbReference type="AlphaFoldDB" id="A0A9D2ZS69"/>
<proteinExistence type="predicted"/>
<protein>
    <submittedName>
        <fullName evidence="1">Sugar isomerase</fullName>
    </submittedName>
</protein>
<keyword evidence="1" id="KW-0413">Isomerase</keyword>
<dbReference type="GO" id="GO:1901135">
    <property type="term" value="P:carbohydrate derivative metabolic process"/>
    <property type="evidence" value="ECO:0007669"/>
    <property type="project" value="InterPro"/>
</dbReference>
<dbReference type="GO" id="GO:0097367">
    <property type="term" value="F:carbohydrate derivative binding"/>
    <property type="evidence" value="ECO:0007669"/>
    <property type="project" value="InterPro"/>
</dbReference>
<evidence type="ECO:0000313" key="1">
    <source>
        <dbReference type="EMBL" id="HJD50527.1"/>
    </source>
</evidence>
<reference evidence="1" key="1">
    <citation type="journal article" date="2021" name="PeerJ">
        <title>Extensive microbial diversity within the chicken gut microbiome revealed by metagenomics and culture.</title>
        <authorList>
            <person name="Gilroy R."/>
            <person name="Ravi A."/>
            <person name="Getino M."/>
            <person name="Pursley I."/>
            <person name="Horton D.L."/>
            <person name="Alikhan N.F."/>
            <person name="Baker D."/>
            <person name="Gharbi K."/>
            <person name="Hall N."/>
            <person name="Watson M."/>
            <person name="Adriaenssens E.M."/>
            <person name="Foster-Nyarko E."/>
            <person name="Jarju S."/>
            <person name="Secka A."/>
            <person name="Antonio M."/>
            <person name="Oren A."/>
            <person name="Chaudhuri R.R."/>
            <person name="La Ragione R."/>
            <person name="Hildebrand F."/>
            <person name="Pallen M.J."/>
        </authorList>
    </citation>
    <scope>NUCLEOTIDE SEQUENCE</scope>
    <source>
        <strain evidence="1">ChiHjej10B9-4811</strain>
    </source>
</reference>
<dbReference type="Gene3D" id="3.40.50.10490">
    <property type="entry name" value="Glucose-6-phosphate isomerase like protein, domain 1"/>
    <property type="match status" value="2"/>
</dbReference>
<reference evidence="1" key="2">
    <citation type="submission" date="2021-04" db="EMBL/GenBank/DDBJ databases">
        <authorList>
            <person name="Gilroy R."/>
        </authorList>
    </citation>
    <scope>NUCLEOTIDE SEQUENCE</scope>
    <source>
        <strain evidence="1">ChiHjej10B9-4811</strain>
    </source>
</reference>
<dbReference type="PANTHER" id="PTHR10937">
    <property type="entry name" value="GLUCOSAMINE--FRUCTOSE-6-PHOSPHATE AMINOTRANSFERASE, ISOMERIZING"/>
    <property type="match status" value="1"/>
</dbReference>
<accession>A0A9D2ZS69</accession>
<dbReference type="InterPro" id="IPR046348">
    <property type="entry name" value="SIS_dom_sf"/>
</dbReference>
<dbReference type="Proteomes" id="UP000823908">
    <property type="component" value="Unassembled WGS sequence"/>
</dbReference>
<dbReference type="InterPro" id="IPR035466">
    <property type="entry name" value="GlmS/AgaS_SIS"/>
</dbReference>
<evidence type="ECO:0000313" key="2">
    <source>
        <dbReference type="Proteomes" id="UP000823908"/>
    </source>
</evidence>
<gene>
    <name evidence="1" type="ORF">H9908_01445</name>
</gene>
<dbReference type="CDD" id="cd05008">
    <property type="entry name" value="SIS_GlmS_GlmD_1"/>
    <property type="match status" value="1"/>
</dbReference>
<dbReference type="SUPFAM" id="SSF53697">
    <property type="entry name" value="SIS domain"/>
    <property type="match status" value="1"/>
</dbReference>
<sequence length="295" mass="32083">MSLAGAFMKEELESQPLMWEQALGLDTAVLPQPGLKVAAIGCGTSWFMAQAYAALRENAGQGITDAFTATEVPTGRDFDEYLIICRSGTTTEIVDFMKGVKGTKPITVLVGVPDSPVAELADRVVDLSFADEKSVVQTRFATTALMFLRSSIDSEEVCRAAIEDCRAVLSEPLAPELINAEQYSFLGTGWTAALATEAALKMRESSQKWTESYNSMEYRHGPISIAAPGRVTWQFGVAPEGLREQVEATGAYFEDRDLDPLADLARQHRVALETALANGLNPDEPRNLTRSVILN</sequence>